<keyword evidence="5 14" id="KW-0479">Metal-binding</keyword>
<evidence type="ECO:0000256" key="2">
    <source>
        <dbReference type="ARBA" id="ARBA00022448"/>
    </source>
</evidence>
<feature type="transmembrane region" description="Helical" evidence="14">
    <location>
        <begin position="77"/>
        <end position="97"/>
    </location>
</feature>
<keyword evidence="16" id="KW-1185">Reference proteome</keyword>
<keyword evidence="7 14" id="KW-0915">Sodium</keyword>
<comment type="catalytic activity">
    <reaction evidence="12">
        <text>fluoride(in) = fluoride(out)</text>
        <dbReference type="Rhea" id="RHEA:76159"/>
        <dbReference type="ChEBI" id="CHEBI:17051"/>
    </reaction>
    <physiologicalReaction direction="left-to-right" evidence="12">
        <dbReference type="Rhea" id="RHEA:76160"/>
    </physiologicalReaction>
</comment>
<dbReference type="Pfam" id="PF02537">
    <property type="entry name" value="CRCB"/>
    <property type="match status" value="1"/>
</dbReference>
<evidence type="ECO:0000256" key="12">
    <source>
        <dbReference type="ARBA" id="ARBA00035585"/>
    </source>
</evidence>
<comment type="subcellular location">
    <subcellularLocation>
        <location evidence="1 14">Cell membrane</location>
        <topology evidence="1 14">Multi-pass membrane protein</topology>
    </subcellularLocation>
</comment>
<gene>
    <name evidence="14 15" type="primary">crcB</name>
    <name evidence="14" type="synonym">fluC</name>
    <name evidence="15" type="ORF">C6I21_07475</name>
</gene>
<keyword evidence="2 14" id="KW-0813">Transport</keyword>
<dbReference type="EMBL" id="PVNS01000006">
    <property type="protein sequence ID" value="PRO65732.1"/>
    <property type="molecule type" value="Genomic_DNA"/>
</dbReference>
<organism evidence="15 16">
    <name type="scientific">Alkalicoccus urumqiensis</name>
    <name type="common">Bacillus urumqiensis</name>
    <dbReference type="NCBI Taxonomy" id="1548213"/>
    <lineage>
        <taxon>Bacteria</taxon>
        <taxon>Bacillati</taxon>
        <taxon>Bacillota</taxon>
        <taxon>Bacilli</taxon>
        <taxon>Bacillales</taxon>
        <taxon>Bacillaceae</taxon>
        <taxon>Alkalicoccus</taxon>
    </lineage>
</organism>
<keyword evidence="6 14" id="KW-1133">Transmembrane helix</keyword>
<evidence type="ECO:0000256" key="1">
    <source>
        <dbReference type="ARBA" id="ARBA00004651"/>
    </source>
</evidence>
<feature type="binding site" evidence="14">
    <location>
        <position position="90"/>
    </location>
    <ligand>
        <name>Na(+)</name>
        <dbReference type="ChEBI" id="CHEBI:29101"/>
        <note>structural</note>
    </ligand>
</feature>
<keyword evidence="9 14" id="KW-0472">Membrane</keyword>
<evidence type="ECO:0000256" key="7">
    <source>
        <dbReference type="ARBA" id="ARBA00023053"/>
    </source>
</evidence>
<evidence type="ECO:0000256" key="4">
    <source>
        <dbReference type="ARBA" id="ARBA00022692"/>
    </source>
</evidence>
<evidence type="ECO:0000256" key="14">
    <source>
        <dbReference type="HAMAP-Rule" id="MF_00454"/>
    </source>
</evidence>
<dbReference type="GO" id="GO:0005886">
    <property type="term" value="C:plasma membrane"/>
    <property type="evidence" value="ECO:0007669"/>
    <property type="project" value="UniProtKB-SubCell"/>
</dbReference>
<comment type="activity regulation">
    <text evidence="14">Na(+) is not transported, but it plays an essential structural role and its presence is essential for fluoride channel function.</text>
</comment>
<evidence type="ECO:0000256" key="3">
    <source>
        <dbReference type="ARBA" id="ARBA00022475"/>
    </source>
</evidence>
<evidence type="ECO:0000256" key="11">
    <source>
        <dbReference type="ARBA" id="ARBA00035120"/>
    </source>
</evidence>
<dbReference type="AlphaFoldDB" id="A0A2P6MHG8"/>
<keyword evidence="10 14" id="KW-0407">Ion channel</keyword>
<dbReference type="PANTHER" id="PTHR28259">
    <property type="entry name" value="FLUORIDE EXPORT PROTEIN 1-RELATED"/>
    <property type="match status" value="1"/>
</dbReference>
<dbReference type="HAMAP" id="MF_00454">
    <property type="entry name" value="FluC"/>
    <property type="match status" value="1"/>
</dbReference>
<evidence type="ECO:0000256" key="5">
    <source>
        <dbReference type="ARBA" id="ARBA00022723"/>
    </source>
</evidence>
<evidence type="ECO:0000256" key="9">
    <source>
        <dbReference type="ARBA" id="ARBA00023136"/>
    </source>
</evidence>
<evidence type="ECO:0000256" key="10">
    <source>
        <dbReference type="ARBA" id="ARBA00023303"/>
    </source>
</evidence>
<feature type="binding site" evidence="14">
    <location>
        <position position="87"/>
    </location>
    <ligand>
        <name>Na(+)</name>
        <dbReference type="ChEBI" id="CHEBI:29101"/>
        <note>structural</note>
    </ligand>
</feature>
<dbReference type="GO" id="GO:0062054">
    <property type="term" value="F:fluoride channel activity"/>
    <property type="evidence" value="ECO:0007669"/>
    <property type="project" value="UniProtKB-UniRule"/>
</dbReference>
<keyword evidence="8 14" id="KW-0406">Ion transport</keyword>
<feature type="transmembrane region" description="Helical" evidence="14">
    <location>
        <begin position="112"/>
        <end position="133"/>
    </location>
</feature>
<comment type="function">
    <text evidence="13 14">Fluoride-specific ion channel. Important for reducing fluoride concentration in the cell, thus reducing its toxicity.</text>
</comment>
<name>A0A2P6MHG8_ALKUR</name>
<accession>A0A2P6MHG8</accession>
<evidence type="ECO:0000256" key="13">
    <source>
        <dbReference type="ARBA" id="ARBA00049940"/>
    </source>
</evidence>
<dbReference type="NCBIfam" id="TIGR00494">
    <property type="entry name" value="crcB"/>
    <property type="match status" value="1"/>
</dbReference>
<dbReference type="InterPro" id="IPR003691">
    <property type="entry name" value="FluC"/>
</dbReference>
<dbReference type="GO" id="GO:0140114">
    <property type="term" value="P:cellular detoxification of fluoride"/>
    <property type="evidence" value="ECO:0007669"/>
    <property type="project" value="UniProtKB-UniRule"/>
</dbReference>
<proteinExistence type="inferred from homology"/>
<keyword evidence="4 14" id="KW-0812">Transmembrane</keyword>
<comment type="similarity">
    <text evidence="11 14">Belongs to the fluoride channel Fluc/FEX (TC 1.A.43) family.</text>
</comment>
<evidence type="ECO:0000313" key="16">
    <source>
        <dbReference type="Proteomes" id="UP000243650"/>
    </source>
</evidence>
<dbReference type="PANTHER" id="PTHR28259:SF16">
    <property type="entry name" value="FLUORIDE-SPECIFIC ION CHANNEL FLUC 2"/>
    <property type="match status" value="1"/>
</dbReference>
<comment type="caution">
    <text evidence="15">The sequence shown here is derived from an EMBL/GenBank/DDBJ whole genome shotgun (WGS) entry which is preliminary data.</text>
</comment>
<keyword evidence="3 14" id="KW-1003">Cell membrane</keyword>
<evidence type="ECO:0000256" key="8">
    <source>
        <dbReference type="ARBA" id="ARBA00023065"/>
    </source>
</evidence>
<evidence type="ECO:0000313" key="15">
    <source>
        <dbReference type="EMBL" id="PRO65732.1"/>
    </source>
</evidence>
<protein>
    <recommendedName>
        <fullName evidence="14">Fluoride-specific ion channel FluC</fullName>
    </recommendedName>
</protein>
<reference evidence="15 16" key="1">
    <citation type="submission" date="2018-03" db="EMBL/GenBank/DDBJ databases">
        <title>Bacillus urumqiensis sp. nov., a moderately haloalkaliphilic bacterium isolated from a salt lake.</title>
        <authorList>
            <person name="Zhao B."/>
            <person name="Liao Z."/>
        </authorList>
    </citation>
    <scope>NUCLEOTIDE SEQUENCE [LARGE SCALE GENOMIC DNA]</scope>
    <source>
        <strain evidence="15 16">BZ-SZ-XJ18</strain>
    </source>
</reference>
<dbReference type="GO" id="GO:0046872">
    <property type="term" value="F:metal ion binding"/>
    <property type="evidence" value="ECO:0007669"/>
    <property type="project" value="UniProtKB-KW"/>
</dbReference>
<dbReference type="Proteomes" id="UP000243650">
    <property type="component" value="Unassembled WGS sequence"/>
</dbReference>
<sequence>MLPAGREKRMMILLLALAGGAGALLRYVLGIVLSGWTKDAAIPAPMLIVNTAGSYGLGLFCGLYLQMVPVIQPEDPVYLIAGVGFFGAFTTFSTFSVETFQLLRQKSWMPALWYSTLTIIGAVLGFLLGYASAAF</sequence>
<feature type="transmembrane region" description="Helical" evidence="14">
    <location>
        <begin position="40"/>
        <end position="65"/>
    </location>
</feature>
<evidence type="ECO:0000256" key="6">
    <source>
        <dbReference type="ARBA" id="ARBA00022989"/>
    </source>
</evidence>
<dbReference type="OrthoDB" id="9815830at2"/>